<evidence type="ECO:0000313" key="20">
    <source>
        <dbReference type="Proteomes" id="UP000472755"/>
    </source>
</evidence>
<dbReference type="Proteomes" id="UP000431913">
    <property type="component" value="Unassembled WGS sequence"/>
</dbReference>
<keyword evidence="10" id="KW-0175">Coiled coil</keyword>
<evidence type="ECO:0000313" key="19">
    <source>
        <dbReference type="Proteomes" id="UP000449193"/>
    </source>
</evidence>
<evidence type="ECO:0000256" key="8">
    <source>
        <dbReference type="ARBA" id="ARBA00026068"/>
    </source>
</evidence>
<dbReference type="EMBL" id="WMZR01000006">
    <property type="protein sequence ID" value="MTS51073.1"/>
    <property type="molecule type" value="Genomic_DNA"/>
</dbReference>
<dbReference type="GO" id="GO:0000917">
    <property type="term" value="P:division septum assembly"/>
    <property type="evidence" value="ECO:0007669"/>
    <property type="project" value="UniProtKB-KW"/>
</dbReference>
<dbReference type="PANTHER" id="PTHR34981:SF1">
    <property type="entry name" value="CELL DIVISION PROTEIN ZAPA"/>
    <property type="match status" value="1"/>
</dbReference>
<evidence type="ECO:0000313" key="15">
    <source>
        <dbReference type="EMBL" id="MTS51073.1"/>
    </source>
</evidence>
<evidence type="ECO:0000313" key="17">
    <source>
        <dbReference type="Proteomes" id="UP000053433"/>
    </source>
</evidence>
<dbReference type="Proteomes" id="UP000053433">
    <property type="component" value="Unassembled WGS sequence"/>
</dbReference>
<comment type="function">
    <text evidence="7">Activator of cell division through the inhibition of FtsZ GTPase activity, therefore promoting FtsZ assembly into bundles of protofilaments necessary for the formation of the division Z ring. It is recruited early at mid-cell but it is not essential for cell division.</text>
</comment>
<proteinExistence type="predicted"/>
<evidence type="ECO:0000256" key="10">
    <source>
        <dbReference type="SAM" id="Coils"/>
    </source>
</evidence>
<comment type="subcellular location">
    <subcellularLocation>
        <location evidence="1">Cytoplasm</location>
    </subcellularLocation>
</comment>
<dbReference type="GO" id="GO:0032153">
    <property type="term" value="C:cell division site"/>
    <property type="evidence" value="ECO:0007669"/>
    <property type="project" value="TreeGrafter"/>
</dbReference>
<dbReference type="RefSeq" id="WP_009321918.1">
    <property type="nucleotide sequence ID" value="NZ_CAOJUJ010000013.1"/>
</dbReference>
<dbReference type="AlphaFoldDB" id="A0A0D8J2B8"/>
<gene>
    <name evidence="14" type="primary">zapA</name>
    <name evidence="12" type="ORF">ASJ35_08260</name>
    <name evidence="13" type="ORF">FYJ76_11345</name>
    <name evidence="15" type="ORF">GMD52_05930</name>
    <name evidence="14" type="ORF">GMD59_04520</name>
    <name evidence="11" type="ORF">TQ39_03360</name>
</gene>
<keyword evidence="4 11" id="KW-0132">Cell division</keyword>
<protein>
    <recommendedName>
        <fullName evidence="2">Cell division protein ZapA</fullName>
    </recommendedName>
    <alternativeName>
        <fullName evidence="9">Z ring-associated protein ZapA</fullName>
    </alternativeName>
</protein>
<dbReference type="GO" id="GO:0000921">
    <property type="term" value="P:septin ring assembly"/>
    <property type="evidence" value="ECO:0007669"/>
    <property type="project" value="TreeGrafter"/>
</dbReference>
<evidence type="ECO:0000256" key="9">
    <source>
        <dbReference type="ARBA" id="ARBA00033158"/>
    </source>
</evidence>
<evidence type="ECO:0000256" key="1">
    <source>
        <dbReference type="ARBA" id="ARBA00004496"/>
    </source>
</evidence>
<sequence>MPANKIKLEICGSNYVIATTDTEEYVLSLAEKLDSDMTQMLASNPTASVTTAAVITALGYLDELKKSTSGADNMRAQIKDYLEDAAKAKLAAEEARREVERLRREIGYLKEKK</sequence>
<reference evidence="11" key="1">
    <citation type="submission" date="2015-02" db="EMBL/GenBank/DDBJ databases">
        <title>A novel member of the family Ruminococcaceae isolated from human feces.</title>
        <authorList>
            <person name="Shkoporov A.N."/>
            <person name="Chaplin A.V."/>
            <person name="Motuzova O.V."/>
            <person name="Kafarskaia L.I."/>
            <person name="Khokhlova E.V."/>
            <person name="Efimov B.A."/>
        </authorList>
    </citation>
    <scope>NUCLEOTIDE SEQUENCE [LARGE SCALE GENOMIC DNA]</scope>
    <source>
        <strain evidence="11">585-1</strain>
    </source>
</reference>
<dbReference type="Proteomes" id="UP000472755">
    <property type="component" value="Unassembled WGS sequence"/>
</dbReference>
<reference evidence="19 20" key="3">
    <citation type="journal article" date="2019" name="Nat. Med.">
        <title>A library of human gut bacterial isolates paired with longitudinal multiomics data enables mechanistic microbiome research.</title>
        <authorList>
            <person name="Poyet M."/>
            <person name="Groussin M."/>
            <person name="Gibbons S.M."/>
            <person name="Avila-Pacheco J."/>
            <person name="Jiang X."/>
            <person name="Kearney S.M."/>
            <person name="Perrotta A.R."/>
            <person name="Berdy B."/>
            <person name="Zhao S."/>
            <person name="Lieberman T.D."/>
            <person name="Swanson P.K."/>
            <person name="Smith M."/>
            <person name="Roesemann S."/>
            <person name="Alexander J.E."/>
            <person name="Rich S.A."/>
            <person name="Livny J."/>
            <person name="Vlamakis H."/>
            <person name="Clish C."/>
            <person name="Bullock K."/>
            <person name="Deik A."/>
            <person name="Scott J."/>
            <person name="Pierce K.A."/>
            <person name="Xavier R.J."/>
            <person name="Alm E.J."/>
        </authorList>
    </citation>
    <scope>NUCLEOTIDE SEQUENCE [LARGE SCALE GENOMIC DNA]</scope>
    <source>
        <strain evidence="14 20">BIOML-A4</strain>
        <strain evidence="15 19">BIOML-A7</strain>
    </source>
</reference>
<dbReference type="InterPro" id="IPR053712">
    <property type="entry name" value="Bac_CellDiv_Activator"/>
</dbReference>
<dbReference type="Gene3D" id="6.10.250.790">
    <property type="match status" value="1"/>
</dbReference>
<name>A0A0D8J2B8_9FIRM</name>
<dbReference type="GO" id="GO:0005829">
    <property type="term" value="C:cytosol"/>
    <property type="evidence" value="ECO:0007669"/>
    <property type="project" value="TreeGrafter"/>
</dbReference>
<dbReference type="SUPFAM" id="SSF102829">
    <property type="entry name" value="Cell division protein ZapA-like"/>
    <property type="match status" value="1"/>
</dbReference>
<keyword evidence="5" id="KW-0717">Septation</keyword>
<reference evidence="13 18" key="4">
    <citation type="submission" date="2019-08" db="EMBL/GenBank/DDBJ databases">
        <title>In-depth cultivation of the pig gut microbiome towards novel bacterial diversity and tailored functional studies.</title>
        <authorList>
            <person name="Wylensek D."/>
            <person name="Hitch T.C.A."/>
            <person name="Clavel T."/>
        </authorList>
    </citation>
    <scope>NUCLEOTIDE SEQUENCE [LARGE SCALE GENOMIC DNA]</scope>
    <source>
        <strain evidence="13 18">WCA3-601-WT-6J</strain>
    </source>
</reference>
<feature type="coiled-coil region" evidence="10">
    <location>
        <begin position="71"/>
        <end position="112"/>
    </location>
</feature>
<dbReference type="Proteomes" id="UP000032483">
    <property type="component" value="Unassembled WGS sequence"/>
</dbReference>
<dbReference type="GeneID" id="42855672"/>
<keyword evidence="3" id="KW-0963">Cytoplasm</keyword>
<dbReference type="Pfam" id="PF05164">
    <property type="entry name" value="ZapA"/>
    <property type="match status" value="1"/>
</dbReference>
<evidence type="ECO:0000256" key="5">
    <source>
        <dbReference type="ARBA" id="ARBA00023210"/>
    </source>
</evidence>
<reference evidence="12 17" key="2">
    <citation type="submission" date="2015-10" db="EMBL/GenBank/DDBJ databases">
        <title>A novel member of the family Ruminococcaceae isolated from human faeces.</title>
        <authorList>
            <person name="Shkoporov A.N."/>
            <person name="Chaplin A.V."/>
            <person name="Motuzova O.V."/>
            <person name="Kafarskaia L.I."/>
            <person name="Efimov B.A."/>
        </authorList>
    </citation>
    <scope>NUCLEOTIDE SEQUENCE [LARGE SCALE GENOMIC DNA]</scope>
    <source>
        <strain evidence="12 17">668</strain>
    </source>
</reference>
<accession>A0A0D8J2B8</accession>
<evidence type="ECO:0000313" key="12">
    <source>
        <dbReference type="EMBL" id="KUE76449.1"/>
    </source>
</evidence>
<dbReference type="GO" id="GO:0030428">
    <property type="term" value="C:cell septum"/>
    <property type="evidence" value="ECO:0007669"/>
    <property type="project" value="TreeGrafter"/>
</dbReference>
<comment type="subunit">
    <text evidence="8">Homodimer. Interacts with FtsZ.</text>
</comment>
<evidence type="ECO:0000256" key="6">
    <source>
        <dbReference type="ARBA" id="ARBA00023306"/>
    </source>
</evidence>
<dbReference type="Proteomes" id="UP000449193">
    <property type="component" value="Unassembled WGS sequence"/>
</dbReference>
<evidence type="ECO:0000256" key="3">
    <source>
        <dbReference type="ARBA" id="ARBA00022490"/>
    </source>
</evidence>
<evidence type="ECO:0000313" key="13">
    <source>
        <dbReference type="EMBL" id="MST92517.1"/>
    </source>
</evidence>
<evidence type="ECO:0000313" key="16">
    <source>
        <dbReference type="Proteomes" id="UP000032483"/>
    </source>
</evidence>
<dbReference type="EMBL" id="JXXK01000003">
    <property type="protein sequence ID" value="KJF40879.1"/>
    <property type="molecule type" value="Genomic_DNA"/>
</dbReference>
<comment type="caution">
    <text evidence="11">The sequence shown here is derived from an EMBL/GenBank/DDBJ whole genome shotgun (WGS) entry which is preliminary data.</text>
</comment>
<organism evidence="11 16">
    <name type="scientific">Ruthenibacterium lactatiformans</name>
    <dbReference type="NCBI Taxonomy" id="1550024"/>
    <lineage>
        <taxon>Bacteria</taxon>
        <taxon>Bacillati</taxon>
        <taxon>Bacillota</taxon>
        <taxon>Clostridia</taxon>
        <taxon>Eubacteriales</taxon>
        <taxon>Oscillospiraceae</taxon>
        <taxon>Ruthenibacterium</taxon>
    </lineage>
</organism>
<evidence type="ECO:0000313" key="11">
    <source>
        <dbReference type="EMBL" id="KJF40879.1"/>
    </source>
</evidence>
<keyword evidence="6" id="KW-0131">Cell cycle</keyword>
<dbReference type="EMBL" id="VUNJ01000011">
    <property type="protein sequence ID" value="MST92517.1"/>
    <property type="molecule type" value="Genomic_DNA"/>
</dbReference>
<evidence type="ECO:0000313" key="18">
    <source>
        <dbReference type="Proteomes" id="UP000431913"/>
    </source>
</evidence>
<dbReference type="InterPro" id="IPR036192">
    <property type="entry name" value="Cell_div_ZapA-like_sf"/>
</dbReference>
<dbReference type="PANTHER" id="PTHR34981">
    <property type="entry name" value="CELL DIVISION PROTEIN ZAPA"/>
    <property type="match status" value="1"/>
</dbReference>
<evidence type="ECO:0000313" key="14">
    <source>
        <dbReference type="EMBL" id="MTS26551.1"/>
    </source>
</evidence>
<keyword evidence="16" id="KW-1185">Reference proteome</keyword>
<dbReference type="EMBL" id="LMUA01000009">
    <property type="protein sequence ID" value="KUE76449.1"/>
    <property type="molecule type" value="Genomic_DNA"/>
</dbReference>
<accession>A0A0W7TRI4</accession>
<dbReference type="InterPro" id="IPR007838">
    <property type="entry name" value="Cell_div_ZapA-like"/>
</dbReference>
<evidence type="ECO:0000256" key="4">
    <source>
        <dbReference type="ARBA" id="ARBA00022618"/>
    </source>
</evidence>
<dbReference type="EMBL" id="WMZU01000004">
    <property type="protein sequence ID" value="MTS26551.1"/>
    <property type="molecule type" value="Genomic_DNA"/>
</dbReference>
<evidence type="ECO:0000256" key="7">
    <source>
        <dbReference type="ARBA" id="ARBA00024910"/>
    </source>
</evidence>
<dbReference type="GO" id="GO:0043093">
    <property type="term" value="P:FtsZ-dependent cytokinesis"/>
    <property type="evidence" value="ECO:0007669"/>
    <property type="project" value="TreeGrafter"/>
</dbReference>
<evidence type="ECO:0000256" key="2">
    <source>
        <dbReference type="ARBA" id="ARBA00015195"/>
    </source>
</evidence>